<feature type="domain" description="Lipoyl-binding" evidence="1">
    <location>
        <begin position="41"/>
        <end position="95"/>
    </location>
</feature>
<dbReference type="GeneID" id="17311834"/>
<dbReference type="EMBL" id="JH992965">
    <property type="protein sequence ID" value="EKX55138.1"/>
    <property type="molecule type" value="Genomic_DNA"/>
</dbReference>
<dbReference type="HOGENOM" id="CLU_2241742_0_0_1"/>
<dbReference type="RefSeq" id="XP_005842118.1">
    <property type="nucleotide sequence ID" value="XM_005842061.1"/>
</dbReference>
<keyword evidence="4" id="KW-1185">Reference proteome</keyword>
<dbReference type="OrthoDB" id="5391403at2759"/>
<dbReference type="Proteomes" id="UP000011087">
    <property type="component" value="Unassembled WGS sequence"/>
</dbReference>
<reference evidence="3" key="3">
    <citation type="submission" date="2016-03" db="UniProtKB">
        <authorList>
            <consortium name="EnsemblProtists"/>
        </authorList>
    </citation>
    <scope>IDENTIFICATION</scope>
</reference>
<dbReference type="PaxDb" id="55529-EKX55138"/>
<dbReference type="Gene3D" id="2.40.50.100">
    <property type="match status" value="1"/>
</dbReference>
<reference evidence="4" key="2">
    <citation type="submission" date="2012-11" db="EMBL/GenBank/DDBJ databases">
        <authorList>
            <person name="Kuo A."/>
            <person name="Curtis B.A."/>
            <person name="Tanifuji G."/>
            <person name="Burki F."/>
            <person name="Gruber A."/>
            <person name="Irimia M."/>
            <person name="Maruyama S."/>
            <person name="Arias M.C."/>
            <person name="Ball S.G."/>
            <person name="Gile G.H."/>
            <person name="Hirakawa Y."/>
            <person name="Hopkins J.F."/>
            <person name="Rensing S.A."/>
            <person name="Schmutz J."/>
            <person name="Symeonidi A."/>
            <person name="Elias M."/>
            <person name="Eveleigh R.J."/>
            <person name="Herman E.K."/>
            <person name="Klute M.J."/>
            <person name="Nakayama T."/>
            <person name="Obornik M."/>
            <person name="Reyes-Prieto A."/>
            <person name="Armbrust E.V."/>
            <person name="Aves S.J."/>
            <person name="Beiko R.G."/>
            <person name="Coutinho P."/>
            <person name="Dacks J.B."/>
            <person name="Durnford D.G."/>
            <person name="Fast N.M."/>
            <person name="Green B.R."/>
            <person name="Grisdale C."/>
            <person name="Hempe F."/>
            <person name="Henrissat B."/>
            <person name="Hoppner M.P."/>
            <person name="Ishida K.-I."/>
            <person name="Kim E."/>
            <person name="Koreny L."/>
            <person name="Kroth P.G."/>
            <person name="Liu Y."/>
            <person name="Malik S.-B."/>
            <person name="Maier U.G."/>
            <person name="McRose D."/>
            <person name="Mock T."/>
            <person name="Neilson J.A."/>
            <person name="Onodera N.T."/>
            <person name="Poole A.M."/>
            <person name="Pritham E.J."/>
            <person name="Richards T.A."/>
            <person name="Rocap G."/>
            <person name="Roy S.W."/>
            <person name="Sarai C."/>
            <person name="Schaack S."/>
            <person name="Shirato S."/>
            <person name="Slamovits C.H."/>
            <person name="Spencer D.F."/>
            <person name="Suzuki S."/>
            <person name="Worden A.Z."/>
            <person name="Zauner S."/>
            <person name="Barry K."/>
            <person name="Bell C."/>
            <person name="Bharti A.K."/>
            <person name="Crow J.A."/>
            <person name="Grimwood J."/>
            <person name="Kramer R."/>
            <person name="Lindquist E."/>
            <person name="Lucas S."/>
            <person name="Salamov A."/>
            <person name="McFadden G.I."/>
            <person name="Lane C.E."/>
            <person name="Keeling P.J."/>
            <person name="Gray M.W."/>
            <person name="Grigoriev I.V."/>
            <person name="Archibald J.M."/>
        </authorList>
    </citation>
    <scope>NUCLEOTIDE SEQUENCE</scope>
    <source>
        <strain evidence="4">CCMP2712</strain>
    </source>
</reference>
<dbReference type="InterPro" id="IPR011053">
    <property type="entry name" value="Single_hybrid_motif"/>
</dbReference>
<dbReference type="InterPro" id="IPR000089">
    <property type="entry name" value="Biotin_lipoyl"/>
</dbReference>
<dbReference type="KEGG" id="gtt:GUITHDRAFT_98921"/>
<dbReference type="AlphaFoldDB" id="L1K445"/>
<organism evidence="2">
    <name type="scientific">Guillardia theta (strain CCMP2712)</name>
    <name type="common">Cryptophyte</name>
    <dbReference type="NCBI Taxonomy" id="905079"/>
    <lineage>
        <taxon>Eukaryota</taxon>
        <taxon>Cryptophyceae</taxon>
        <taxon>Pyrenomonadales</taxon>
        <taxon>Geminigeraceae</taxon>
        <taxon>Guillardia</taxon>
    </lineage>
</organism>
<evidence type="ECO:0000259" key="1">
    <source>
        <dbReference type="Pfam" id="PF00364"/>
    </source>
</evidence>
<evidence type="ECO:0000313" key="4">
    <source>
        <dbReference type="Proteomes" id="UP000011087"/>
    </source>
</evidence>
<dbReference type="SUPFAM" id="SSF51230">
    <property type="entry name" value="Single hybrid motif"/>
    <property type="match status" value="1"/>
</dbReference>
<evidence type="ECO:0000313" key="2">
    <source>
        <dbReference type="EMBL" id="EKX55138.1"/>
    </source>
</evidence>
<evidence type="ECO:0000313" key="3">
    <source>
        <dbReference type="EnsemblProtists" id="EKX55138"/>
    </source>
</evidence>
<name>L1K445_GUITC</name>
<sequence length="105" mass="11228">MPSIAKQAKYEGELPKLGTNEFVVFSPEVSGPGGMAVPAELGEVVEICCKEGDTVDEDMVVAVIETCKASVEARCRSAGVVKQVLVKNGEEVWELHPLLVVEKKA</sequence>
<dbReference type="Pfam" id="PF00364">
    <property type="entry name" value="Biotin_lipoyl"/>
    <property type="match status" value="1"/>
</dbReference>
<proteinExistence type="predicted"/>
<dbReference type="EnsemblProtists" id="EKX55138">
    <property type="protein sequence ID" value="EKX55138"/>
    <property type="gene ID" value="GUITHDRAFT_98921"/>
</dbReference>
<reference evidence="2 4" key="1">
    <citation type="journal article" date="2012" name="Nature">
        <title>Algal genomes reveal evolutionary mosaicism and the fate of nucleomorphs.</title>
        <authorList>
            <consortium name="DOE Joint Genome Institute"/>
            <person name="Curtis B.A."/>
            <person name="Tanifuji G."/>
            <person name="Burki F."/>
            <person name="Gruber A."/>
            <person name="Irimia M."/>
            <person name="Maruyama S."/>
            <person name="Arias M.C."/>
            <person name="Ball S.G."/>
            <person name="Gile G.H."/>
            <person name="Hirakawa Y."/>
            <person name="Hopkins J.F."/>
            <person name="Kuo A."/>
            <person name="Rensing S.A."/>
            <person name="Schmutz J."/>
            <person name="Symeonidi A."/>
            <person name="Elias M."/>
            <person name="Eveleigh R.J."/>
            <person name="Herman E.K."/>
            <person name="Klute M.J."/>
            <person name="Nakayama T."/>
            <person name="Obornik M."/>
            <person name="Reyes-Prieto A."/>
            <person name="Armbrust E.V."/>
            <person name="Aves S.J."/>
            <person name="Beiko R.G."/>
            <person name="Coutinho P."/>
            <person name="Dacks J.B."/>
            <person name="Durnford D.G."/>
            <person name="Fast N.M."/>
            <person name="Green B.R."/>
            <person name="Grisdale C.J."/>
            <person name="Hempel F."/>
            <person name="Henrissat B."/>
            <person name="Hoppner M.P."/>
            <person name="Ishida K."/>
            <person name="Kim E."/>
            <person name="Koreny L."/>
            <person name="Kroth P.G."/>
            <person name="Liu Y."/>
            <person name="Malik S.B."/>
            <person name="Maier U.G."/>
            <person name="McRose D."/>
            <person name="Mock T."/>
            <person name="Neilson J.A."/>
            <person name="Onodera N.T."/>
            <person name="Poole A.M."/>
            <person name="Pritham E.J."/>
            <person name="Richards T.A."/>
            <person name="Rocap G."/>
            <person name="Roy S.W."/>
            <person name="Sarai C."/>
            <person name="Schaack S."/>
            <person name="Shirato S."/>
            <person name="Slamovits C.H."/>
            <person name="Spencer D.F."/>
            <person name="Suzuki S."/>
            <person name="Worden A.Z."/>
            <person name="Zauner S."/>
            <person name="Barry K."/>
            <person name="Bell C."/>
            <person name="Bharti A.K."/>
            <person name="Crow J.A."/>
            <person name="Grimwood J."/>
            <person name="Kramer R."/>
            <person name="Lindquist E."/>
            <person name="Lucas S."/>
            <person name="Salamov A."/>
            <person name="McFadden G.I."/>
            <person name="Lane C.E."/>
            <person name="Keeling P.J."/>
            <person name="Gray M.W."/>
            <person name="Grigoriev I.V."/>
            <person name="Archibald J.M."/>
        </authorList>
    </citation>
    <scope>NUCLEOTIDE SEQUENCE</scope>
    <source>
        <strain evidence="2 4">CCMP2712</strain>
    </source>
</reference>
<accession>L1K445</accession>
<protein>
    <recommendedName>
        <fullName evidence="1">Lipoyl-binding domain-containing protein</fullName>
    </recommendedName>
</protein>
<gene>
    <name evidence="2" type="ORF">GUITHDRAFT_98921</name>
</gene>
<dbReference type="CDD" id="cd06849">
    <property type="entry name" value="lipoyl_domain"/>
    <property type="match status" value="1"/>
</dbReference>